<dbReference type="GO" id="GO:0005737">
    <property type="term" value="C:cytoplasm"/>
    <property type="evidence" value="ECO:0007669"/>
    <property type="project" value="TreeGrafter"/>
</dbReference>
<dbReference type="STRING" id="92487.SAMN02745130_03109"/>
<dbReference type="InterPro" id="IPR013651">
    <property type="entry name" value="ATP-grasp_RimK-type"/>
</dbReference>
<evidence type="ECO:0000259" key="1">
    <source>
        <dbReference type="Pfam" id="PF08443"/>
    </source>
</evidence>
<organism evidence="2 3">
    <name type="scientific">Thiothrix eikelboomii</name>
    <dbReference type="NCBI Taxonomy" id="92487"/>
    <lineage>
        <taxon>Bacteria</taxon>
        <taxon>Pseudomonadati</taxon>
        <taxon>Pseudomonadota</taxon>
        <taxon>Gammaproteobacteria</taxon>
        <taxon>Thiotrichales</taxon>
        <taxon>Thiotrichaceae</taxon>
        <taxon>Thiothrix</taxon>
    </lineage>
</organism>
<dbReference type="SUPFAM" id="SSF56059">
    <property type="entry name" value="Glutathione synthetase ATP-binding domain-like"/>
    <property type="match status" value="1"/>
</dbReference>
<dbReference type="Pfam" id="PF08443">
    <property type="entry name" value="RimK"/>
    <property type="match status" value="1"/>
</dbReference>
<keyword evidence="3" id="KW-1185">Reference proteome</keyword>
<sequence length="316" mass="34799">MIGYAKQTQTAHQIKTLQDLGAKVIVLDPYGQDGRYAALSWQGQQVRWQDQDISPTQINAVLVCAQAPDIPTEAAFRSTQHQHLNWDNWFQHYGLQRDRSDTLLSLLLMYEQAGIPLFNPPSQTLLSRRKPYQVSQLQAAGCQLPATLITNNPAEAKLFIEAQGDCIIKPAAGGSLTLSANQLLEQNALENLVAAPAILQERIHGEDLRIIVVKDTVVSCAAVGVPAGTIDFRGEQNYQQGKITYQEVSLPRLVELQCRRAAALLGLTYAGIDLKHTATGDYYLLECNSSPIYLDVELKLKHPITEALCLALINSA</sequence>
<dbReference type="PANTHER" id="PTHR21621:SF0">
    <property type="entry name" value="BETA-CITRYLGLUTAMATE SYNTHASE B-RELATED"/>
    <property type="match status" value="1"/>
</dbReference>
<dbReference type="Gene3D" id="3.30.470.20">
    <property type="entry name" value="ATP-grasp fold, B domain"/>
    <property type="match status" value="1"/>
</dbReference>
<name>A0A1T4XKX4_9GAMM</name>
<dbReference type="GO" id="GO:0018169">
    <property type="term" value="F:ribosomal S6-glutamic acid ligase activity"/>
    <property type="evidence" value="ECO:0007669"/>
    <property type="project" value="TreeGrafter"/>
</dbReference>
<evidence type="ECO:0000313" key="3">
    <source>
        <dbReference type="Proteomes" id="UP000190460"/>
    </source>
</evidence>
<feature type="domain" description="ATP-grasp fold RimK-type" evidence="1">
    <location>
        <begin position="137"/>
        <end position="301"/>
    </location>
</feature>
<protein>
    <submittedName>
        <fullName evidence="2">RimK-like ATP-grasp domain-containing protein</fullName>
    </submittedName>
</protein>
<accession>A0A1T4XKX4</accession>
<evidence type="ECO:0000313" key="2">
    <source>
        <dbReference type="EMBL" id="SKA90187.1"/>
    </source>
</evidence>
<dbReference type="EMBL" id="FUYB01000019">
    <property type="protein sequence ID" value="SKA90187.1"/>
    <property type="molecule type" value="Genomic_DNA"/>
</dbReference>
<dbReference type="GO" id="GO:0009432">
    <property type="term" value="P:SOS response"/>
    <property type="evidence" value="ECO:0007669"/>
    <property type="project" value="TreeGrafter"/>
</dbReference>
<dbReference type="Proteomes" id="UP000190460">
    <property type="component" value="Unassembled WGS sequence"/>
</dbReference>
<reference evidence="2 3" key="1">
    <citation type="submission" date="2017-02" db="EMBL/GenBank/DDBJ databases">
        <authorList>
            <person name="Peterson S.W."/>
        </authorList>
    </citation>
    <scope>NUCLEOTIDE SEQUENCE [LARGE SCALE GENOMIC DNA]</scope>
    <source>
        <strain evidence="2 3">ATCC 49788</strain>
    </source>
</reference>
<dbReference type="AlphaFoldDB" id="A0A1T4XKX4"/>
<gene>
    <name evidence="2" type="ORF">SAMN02745130_03109</name>
</gene>
<dbReference type="PANTHER" id="PTHR21621">
    <property type="entry name" value="RIBOSOMAL PROTEIN S6 MODIFICATION PROTEIN"/>
    <property type="match status" value="1"/>
</dbReference>
<proteinExistence type="predicted"/>